<gene>
    <name evidence="2" type="ORF">V5E97_08045</name>
</gene>
<dbReference type="Pfam" id="PF03692">
    <property type="entry name" value="CxxCxxCC"/>
    <property type="match status" value="1"/>
</dbReference>
<reference evidence="2" key="1">
    <citation type="submission" date="2024-05" db="EMBL/GenBank/DDBJ databases">
        <title>Planctomycetes of the genus Singulisphaera possess chitinolytic capabilities.</title>
        <authorList>
            <person name="Ivanova A."/>
        </authorList>
    </citation>
    <scope>NUCLEOTIDE SEQUENCE</scope>
    <source>
        <strain evidence="2">Ch08T</strain>
    </source>
</reference>
<proteinExistence type="predicted"/>
<evidence type="ECO:0000313" key="2">
    <source>
        <dbReference type="EMBL" id="XBH05970.1"/>
    </source>
</evidence>
<accession>A0AAU7CLF2</accession>
<dbReference type="AlphaFoldDB" id="A0AAU7CLF2"/>
<dbReference type="InterPro" id="IPR005358">
    <property type="entry name" value="Puta_zinc/iron-chelating_dom"/>
</dbReference>
<dbReference type="EMBL" id="CP155447">
    <property type="protein sequence ID" value="XBH05970.1"/>
    <property type="molecule type" value="Genomic_DNA"/>
</dbReference>
<sequence length="272" mass="30492">MAPEPNARAETITANVALNLAGTPLRAEITVPTHVFELRQFLPTVRSLSEAIIGEAVKADSAKGFSVSCRSGCGACCRQLVPISEVEARLIQAMVEAWPEPRRARVLARFAEARRRLEEAGLLERLQHCETVSDDELVPVALDYFAQGIPCPFLEDESCSIYEERPVVCREYLVTSPAENCTRPTPETVRRVTLAAKVSTALTRMGRDPATELTRWVPLILAMEWADEHPDDLPRRTGPEWLREFFQRLTGKSIPPPRAPEKTKPRKKRPTR</sequence>
<evidence type="ECO:0000256" key="1">
    <source>
        <dbReference type="SAM" id="MobiDB-lite"/>
    </source>
</evidence>
<name>A0AAU7CLF2_9BACT</name>
<dbReference type="RefSeq" id="WP_406698821.1">
    <property type="nucleotide sequence ID" value="NZ_CP155447.1"/>
</dbReference>
<protein>
    <submittedName>
        <fullName evidence="2">YkgJ family cysteine cluster protein</fullName>
    </submittedName>
</protein>
<organism evidence="2">
    <name type="scientific">Singulisphaera sp. Ch08</name>
    <dbReference type="NCBI Taxonomy" id="3120278"/>
    <lineage>
        <taxon>Bacteria</taxon>
        <taxon>Pseudomonadati</taxon>
        <taxon>Planctomycetota</taxon>
        <taxon>Planctomycetia</taxon>
        <taxon>Isosphaerales</taxon>
        <taxon>Isosphaeraceae</taxon>
        <taxon>Singulisphaera</taxon>
    </lineage>
</organism>
<feature type="region of interest" description="Disordered" evidence="1">
    <location>
        <begin position="248"/>
        <end position="272"/>
    </location>
</feature>